<name>A0AA34TS78_9VIBR</name>
<evidence type="ECO:0000313" key="2">
    <source>
        <dbReference type="EMBL" id="ARP40025.1"/>
    </source>
</evidence>
<gene>
    <name evidence="2" type="ORF">K08M4_33480</name>
</gene>
<feature type="transmembrane region" description="Helical" evidence="1">
    <location>
        <begin position="78"/>
        <end position="97"/>
    </location>
</feature>
<protein>
    <submittedName>
        <fullName evidence="2">Uncharacterized protein</fullName>
    </submittedName>
</protein>
<sequence length="101" mass="11761">MNQSLADKLNPNWYSVAIINLLVLGLIMLFYKELADNTKSYLVPALLVYTIGNALIGHIQGSYFRANGMKKGFSEPLWFYYFLYCIWFALFLAYLLYRNVL</sequence>
<feature type="transmembrane region" description="Helical" evidence="1">
    <location>
        <begin position="12"/>
        <end position="31"/>
    </location>
</feature>
<organism evidence="2 3">
    <name type="scientific">Vibrio syngnathi</name>
    <dbReference type="NCBI Taxonomy" id="3034029"/>
    <lineage>
        <taxon>Bacteria</taxon>
        <taxon>Pseudomonadati</taxon>
        <taxon>Pseudomonadota</taxon>
        <taxon>Gammaproteobacteria</taxon>
        <taxon>Vibrionales</taxon>
        <taxon>Vibrionaceae</taxon>
        <taxon>Vibrio</taxon>
    </lineage>
</organism>
<feature type="transmembrane region" description="Helical" evidence="1">
    <location>
        <begin position="43"/>
        <end position="66"/>
    </location>
</feature>
<dbReference type="AlphaFoldDB" id="A0AA34TS78"/>
<evidence type="ECO:0000313" key="3">
    <source>
        <dbReference type="Proteomes" id="UP000194136"/>
    </source>
</evidence>
<keyword evidence="3" id="KW-1185">Reference proteome</keyword>
<keyword evidence="1" id="KW-0812">Transmembrane</keyword>
<keyword evidence="1" id="KW-0472">Membrane</keyword>
<dbReference type="EMBL" id="CP017917">
    <property type="protein sequence ID" value="ARP40025.1"/>
    <property type="molecule type" value="Genomic_DNA"/>
</dbReference>
<accession>A0AA34TS78</accession>
<evidence type="ECO:0000256" key="1">
    <source>
        <dbReference type="SAM" id="Phobius"/>
    </source>
</evidence>
<dbReference type="KEGG" id="vsy:K08M4_33480"/>
<proteinExistence type="predicted"/>
<keyword evidence="1" id="KW-1133">Transmembrane helix</keyword>
<dbReference type="Proteomes" id="UP000194136">
    <property type="component" value="Chromosome 2"/>
</dbReference>
<reference evidence="2 3" key="1">
    <citation type="submission" date="2016-10" db="EMBL/GenBank/DDBJ databases">
        <title>The High Quality Genome of Vibrio splendidus K08M4.</title>
        <authorList>
            <person name="Wendling C."/>
            <person name="Chibani C.M."/>
            <person name="Hertel R."/>
            <person name="Sproer C."/>
            <person name="Bunk B."/>
            <person name="Overmann J."/>
            <person name="Roth O."/>
            <person name="Liesegang H."/>
        </authorList>
    </citation>
    <scope>NUCLEOTIDE SEQUENCE [LARGE SCALE GENOMIC DNA]</scope>
    <source>
        <strain evidence="2 3">K08M4</strain>
    </source>
</reference>